<evidence type="ECO:0008006" key="6">
    <source>
        <dbReference type="Google" id="ProtNLM"/>
    </source>
</evidence>
<evidence type="ECO:0000313" key="5">
    <source>
        <dbReference type="Proteomes" id="UP000217289"/>
    </source>
</evidence>
<gene>
    <name evidence="4" type="ORF">MEBOL_004730</name>
</gene>
<feature type="transmembrane region" description="Helical" evidence="2">
    <location>
        <begin position="174"/>
        <end position="195"/>
    </location>
</feature>
<dbReference type="SUPFAM" id="SSF48452">
    <property type="entry name" value="TPR-like"/>
    <property type="match status" value="1"/>
</dbReference>
<keyword evidence="5" id="KW-1185">Reference proteome</keyword>
<dbReference type="KEGG" id="mbd:MEBOL_004730"/>
<dbReference type="Proteomes" id="UP000217289">
    <property type="component" value="Chromosome"/>
</dbReference>
<keyword evidence="2" id="KW-0472">Membrane</keyword>
<dbReference type="InterPro" id="IPR011990">
    <property type="entry name" value="TPR-like_helical_dom_sf"/>
</dbReference>
<evidence type="ECO:0000256" key="3">
    <source>
        <dbReference type="SAM" id="SignalP"/>
    </source>
</evidence>
<dbReference type="RefSeq" id="WP_095979617.1">
    <property type="nucleotide sequence ID" value="NZ_CP022163.1"/>
</dbReference>
<feature type="signal peptide" evidence="3">
    <location>
        <begin position="1"/>
        <end position="20"/>
    </location>
</feature>
<feature type="compositionally biased region" description="Basic and acidic residues" evidence="1">
    <location>
        <begin position="128"/>
        <end position="151"/>
    </location>
</feature>
<evidence type="ECO:0000256" key="1">
    <source>
        <dbReference type="SAM" id="MobiDB-lite"/>
    </source>
</evidence>
<proteinExistence type="predicted"/>
<dbReference type="Gene3D" id="1.25.40.10">
    <property type="entry name" value="Tetratricopeptide repeat domain"/>
    <property type="match status" value="1"/>
</dbReference>
<dbReference type="EMBL" id="CP022163">
    <property type="protein sequence ID" value="ATB31268.1"/>
    <property type="molecule type" value="Genomic_DNA"/>
</dbReference>
<accession>A0A250IJ45</accession>
<reference evidence="4 5" key="1">
    <citation type="submission" date="2017-06" db="EMBL/GenBank/DDBJ databases">
        <authorList>
            <person name="Kim H.J."/>
            <person name="Triplett B.A."/>
        </authorList>
    </citation>
    <scope>NUCLEOTIDE SEQUENCE [LARGE SCALE GENOMIC DNA]</scope>
    <source>
        <strain evidence="4 5">DSM 14713</strain>
    </source>
</reference>
<feature type="region of interest" description="Disordered" evidence="1">
    <location>
        <begin position="128"/>
        <end position="152"/>
    </location>
</feature>
<keyword evidence="3" id="KW-0732">Signal</keyword>
<evidence type="ECO:0000256" key="2">
    <source>
        <dbReference type="SAM" id="Phobius"/>
    </source>
</evidence>
<keyword evidence="2" id="KW-0812">Transmembrane</keyword>
<organism evidence="4 5">
    <name type="scientific">Melittangium boletus DSM 14713</name>
    <dbReference type="NCBI Taxonomy" id="1294270"/>
    <lineage>
        <taxon>Bacteria</taxon>
        <taxon>Pseudomonadati</taxon>
        <taxon>Myxococcota</taxon>
        <taxon>Myxococcia</taxon>
        <taxon>Myxococcales</taxon>
        <taxon>Cystobacterineae</taxon>
        <taxon>Archangiaceae</taxon>
        <taxon>Melittangium</taxon>
    </lineage>
</organism>
<evidence type="ECO:0000313" key="4">
    <source>
        <dbReference type="EMBL" id="ATB31268.1"/>
    </source>
</evidence>
<protein>
    <recommendedName>
        <fullName evidence="6">Tetratricopeptide repeat protein</fullName>
    </recommendedName>
</protein>
<name>A0A250IJ45_9BACT</name>
<keyword evidence="2" id="KW-1133">Transmembrane helix</keyword>
<dbReference type="AlphaFoldDB" id="A0A250IJ45"/>
<dbReference type="OrthoDB" id="5381575at2"/>
<sequence length="273" mass="29499">MRMAPVLLAALLLAPVPVHAQRAGSSRNPKELIKQAEKLFEQKKYLEAAEALAKAHELAPDSRLIYNMARAYDQAGQASEAISYYEQYMTEGDDAQLRKRARSSVDRLRLQQEREAAAAAEVEAERKRLQEEADAAQRRARQEREAARQAEEANQQRLAAAYQDSLSARRRMQVTSFALGGVALAGVGVGTIFGLKAREARSAFDNAATLNDKVAARDETRSNALLADIGFGVGIVSAVAAVLLYPKDVPPPAGQARLISAPAGSGAGVEVRF</sequence>
<feature type="chain" id="PRO_5012242054" description="Tetratricopeptide repeat protein" evidence="3">
    <location>
        <begin position="21"/>
        <end position="273"/>
    </location>
</feature>
<feature type="transmembrane region" description="Helical" evidence="2">
    <location>
        <begin position="225"/>
        <end position="245"/>
    </location>
</feature>